<evidence type="ECO:0000256" key="6">
    <source>
        <dbReference type="SAM" id="MobiDB-lite"/>
    </source>
</evidence>
<dbReference type="Pfam" id="PF00069">
    <property type="entry name" value="Pkinase"/>
    <property type="match status" value="1"/>
</dbReference>
<dbReference type="SUPFAM" id="SSF56112">
    <property type="entry name" value="Protein kinase-like (PK-like)"/>
    <property type="match status" value="1"/>
</dbReference>
<dbReference type="InterPro" id="IPR000719">
    <property type="entry name" value="Prot_kinase_dom"/>
</dbReference>
<dbReference type="VEuPathDB" id="FungiDB:BO70DRAFT_368129"/>
<feature type="domain" description="Protein kinase" evidence="7">
    <location>
        <begin position="6"/>
        <end position="232"/>
    </location>
</feature>
<keyword evidence="1" id="KW-0723">Serine/threonine-protein kinase</keyword>
<keyword evidence="3" id="KW-0547">Nucleotide-binding</keyword>
<feature type="region of interest" description="Disordered" evidence="6">
    <location>
        <begin position="1"/>
        <end position="20"/>
    </location>
</feature>
<organism evidence="8 9">
    <name type="scientific">Aspergillus heteromorphus CBS 117.55</name>
    <dbReference type="NCBI Taxonomy" id="1448321"/>
    <lineage>
        <taxon>Eukaryota</taxon>
        <taxon>Fungi</taxon>
        <taxon>Dikarya</taxon>
        <taxon>Ascomycota</taxon>
        <taxon>Pezizomycotina</taxon>
        <taxon>Eurotiomycetes</taxon>
        <taxon>Eurotiomycetidae</taxon>
        <taxon>Eurotiales</taxon>
        <taxon>Aspergillaceae</taxon>
        <taxon>Aspergillus</taxon>
        <taxon>Aspergillus subgen. Circumdati</taxon>
    </lineage>
</organism>
<keyword evidence="5" id="KW-0067">ATP-binding</keyword>
<evidence type="ECO:0000259" key="7">
    <source>
        <dbReference type="PROSITE" id="PS50011"/>
    </source>
</evidence>
<dbReference type="Proteomes" id="UP000247233">
    <property type="component" value="Unassembled WGS sequence"/>
</dbReference>
<proteinExistence type="predicted"/>
<dbReference type="InterPro" id="IPR008271">
    <property type="entry name" value="Ser/Thr_kinase_AS"/>
</dbReference>
<dbReference type="STRING" id="1448321.A0A317WWZ2"/>
<evidence type="ECO:0000256" key="4">
    <source>
        <dbReference type="ARBA" id="ARBA00022777"/>
    </source>
</evidence>
<dbReference type="InterPro" id="IPR011009">
    <property type="entry name" value="Kinase-like_dom_sf"/>
</dbReference>
<gene>
    <name evidence="8" type="ORF">BO70DRAFT_368129</name>
</gene>
<dbReference type="GeneID" id="37066841"/>
<keyword evidence="2" id="KW-0808">Transferase</keyword>
<dbReference type="OrthoDB" id="4062651at2759"/>
<reference evidence="8 9" key="1">
    <citation type="submission" date="2016-12" db="EMBL/GenBank/DDBJ databases">
        <title>The genomes of Aspergillus section Nigri reveals drivers in fungal speciation.</title>
        <authorList>
            <consortium name="DOE Joint Genome Institute"/>
            <person name="Vesth T.C."/>
            <person name="Nybo J."/>
            <person name="Theobald S."/>
            <person name="Brandl J."/>
            <person name="Frisvad J.C."/>
            <person name="Nielsen K.F."/>
            <person name="Lyhne E.K."/>
            <person name="Kogle M.E."/>
            <person name="Kuo A."/>
            <person name="Riley R."/>
            <person name="Clum A."/>
            <person name="Nolan M."/>
            <person name="Lipzen A."/>
            <person name="Salamov A."/>
            <person name="Henrissat B."/>
            <person name="Wiebenga A."/>
            <person name="De Vries R.P."/>
            <person name="Grigoriev I.V."/>
            <person name="Mortensen U.H."/>
            <person name="Andersen M.R."/>
            <person name="Baker S.E."/>
        </authorList>
    </citation>
    <scope>NUCLEOTIDE SEQUENCE [LARGE SCALE GENOMIC DNA]</scope>
    <source>
        <strain evidence="8 9">CBS 117.55</strain>
    </source>
</reference>
<sequence>MAITGQKLSQQPIPGGSGRVSIVSERRTNSHTLFAVKELFTDYPTYDKEFHEQQLRAEFIIARRARHPHIVKSLALCRNDEGALCCTMEYCSQGDLFDIKDKGHLTLKDKLCLFKQLLHGVSHLHSCGIAHRDLKLENLLLGNDSLLKIADFGAATVFRDPDMPRHQVRWYADRVGTDVYMAPELFVAEARQRSYDPRPVDVWCCAMVLRCLAAGLGAQDDESGSELQDHGR</sequence>
<evidence type="ECO:0000256" key="3">
    <source>
        <dbReference type="ARBA" id="ARBA00022741"/>
    </source>
</evidence>
<name>A0A317WWZ2_9EURO</name>
<dbReference type="RefSeq" id="XP_025403357.1">
    <property type="nucleotide sequence ID" value="XM_025544604.1"/>
</dbReference>
<feature type="compositionally biased region" description="Polar residues" evidence="6">
    <location>
        <begin position="1"/>
        <end position="12"/>
    </location>
</feature>
<keyword evidence="4 8" id="KW-0418">Kinase</keyword>
<dbReference type="GO" id="GO:0005524">
    <property type="term" value="F:ATP binding"/>
    <property type="evidence" value="ECO:0007669"/>
    <property type="project" value="UniProtKB-KW"/>
</dbReference>
<dbReference type="GO" id="GO:0004674">
    <property type="term" value="F:protein serine/threonine kinase activity"/>
    <property type="evidence" value="ECO:0007669"/>
    <property type="project" value="UniProtKB-KW"/>
</dbReference>
<accession>A0A317WWZ2</accession>
<keyword evidence="9" id="KW-1185">Reference proteome</keyword>
<dbReference type="EMBL" id="MSFL01000002">
    <property type="protein sequence ID" value="PWY90914.1"/>
    <property type="molecule type" value="Genomic_DNA"/>
</dbReference>
<dbReference type="SMART" id="SM00220">
    <property type="entry name" value="S_TKc"/>
    <property type="match status" value="1"/>
</dbReference>
<dbReference type="PROSITE" id="PS00108">
    <property type="entry name" value="PROTEIN_KINASE_ST"/>
    <property type="match status" value="1"/>
</dbReference>
<evidence type="ECO:0000313" key="8">
    <source>
        <dbReference type="EMBL" id="PWY90914.1"/>
    </source>
</evidence>
<evidence type="ECO:0000313" key="9">
    <source>
        <dbReference type="Proteomes" id="UP000247233"/>
    </source>
</evidence>
<evidence type="ECO:0000256" key="5">
    <source>
        <dbReference type="ARBA" id="ARBA00022840"/>
    </source>
</evidence>
<evidence type="ECO:0000256" key="1">
    <source>
        <dbReference type="ARBA" id="ARBA00022527"/>
    </source>
</evidence>
<dbReference type="PANTHER" id="PTHR24345:SF91">
    <property type="entry name" value="SERINE_THREONINE-PROTEIN KINASE PLK4"/>
    <property type="match status" value="1"/>
</dbReference>
<evidence type="ECO:0000256" key="2">
    <source>
        <dbReference type="ARBA" id="ARBA00022679"/>
    </source>
</evidence>
<dbReference type="AlphaFoldDB" id="A0A317WWZ2"/>
<dbReference type="PIRSF" id="PIRSF000654">
    <property type="entry name" value="Integrin-linked_kinase"/>
    <property type="match status" value="1"/>
</dbReference>
<dbReference type="GO" id="GO:0005634">
    <property type="term" value="C:nucleus"/>
    <property type="evidence" value="ECO:0007669"/>
    <property type="project" value="TreeGrafter"/>
</dbReference>
<dbReference type="PANTHER" id="PTHR24345">
    <property type="entry name" value="SERINE/THREONINE-PROTEIN KINASE PLK"/>
    <property type="match status" value="1"/>
</dbReference>
<dbReference type="PROSITE" id="PS50011">
    <property type="entry name" value="PROTEIN_KINASE_DOM"/>
    <property type="match status" value="1"/>
</dbReference>
<protein>
    <submittedName>
        <fullName evidence="8">Kinase-like protein</fullName>
    </submittedName>
</protein>
<dbReference type="Gene3D" id="1.10.510.10">
    <property type="entry name" value="Transferase(Phosphotransferase) domain 1"/>
    <property type="match status" value="1"/>
</dbReference>
<comment type="caution">
    <text evidence="8">The sequence shown here is derived from an EMBL/GenBank/DDBJ whole genome shotgun (WGS) entry which is preliminary data.</text>
</comment>